<reference evidence="1 2" key="1">
    <citation type="submission" date="2020-01" db="EMBL/GenBank/DDBJ databases">
        <title>Dynamics of blaIMP-6 dissemination in carbapenem resistant Enterobacteriacea isolated from regional surveillance in Osaka, Japan.</title>
        <authorList>
            <person name="Abe R."/>
            <person name="Akeda Y."/>
            <person name="Sugawara Y."/>
            <person name="Yamamoto N."/>
            <person name="Tomono K."/>
            <person name="Takeuchi D."/>
            <person name="Kawahara R."/>
            <person name="Hamada S."/>
        </authorList>
    </citation>
    <scope>NUCLEOTIDE SEQUENCE [LARGE SCALE GENOMIC DNA]</scope>
    <source>
        <strain evidence="1 2">E300</strain>
    </source>
</reference>
<protein>
    <submittedName>
        <fullName evidence="1">Uncharacterized protein</fullName>
    </submittedName>
</protein>
<sequence length="92" mass="10281">MSNEYLLEYTRIKLRAALRDLSGGSKGQLEALCEHPPADKNAYPRKHIHRVQLEDRTVDALVTPVYALEAGVCFADSIPPEFQQTSPRAADE</sequence>
<accession>A0A8S0FT03</accession>
<organism evidence="1 2">
    <name type="scientific">Escherichia coli</name>
    <dbReference type="NCBI Taxonomy" id="562"/>
    <lineage>
        <taxon>Bacteria</taxon>
        <taxon>Pseudomonadati</taxon>
        <taxon>Pseudomonadota</taxon>
        <taxon>Gammaproteobacteria</taxon>
        <taxon>Enterobacterales</taxon>
        <taxon>Enterobacteriaceae</taxon>
        <taxon>Escherichia</taxon>
    </lineage>
</organism>
<dbReference type="EMBL" id="AP022360">
    <property type="protein sequence ID" value="BBU83168.1"/>
    <property type="molecule type" value="Genomic_DNA"/>
</dbReference>
<dbReference type="AlphaFoldDB" id="A0A8S0FT03"/>
<gene>
    <name evidence="1" type="ORF">EIMP300_45680</name>
</gene>
<dbReference type="Proteomes" id="UP000467488">
    <property type="component" value="Chromosome"/>
</dbReference>
<proteinExistence type="predicted"/>
<name>A0A8S0FT03_ECOLX</name>
<evidence type="ECO:0000313" key="2">
    <source>
        <dbReference type="Proteomes" id="UP000467488"/>
    </source>
</evidence>
<evidence type="ECO:0000313" key="1">
    <source>
        <dbReference type="EMBL" id="BBU83168.1"/>
    </source>
</evidence>